<accession>A0A518BM84</accession>
<dbReference type="EMBL" id="CP036287">
    <property type="protein sequence ID" value="QDU68090.1"/>
    <property type="molecule type" value="Genomic_DNA"/>
</dbReference>
<reference evidence="3 4" key="1">
    <citation type="submission" date="2019-02" db="EMBL/GenBank/DDBJ databases">
        <title>Deep-cultivation of Planctomycetes and their phenomic and genomic characterization uncovers novel biology.</title>
        <authorList>
            <person name="Wiegand S."/>
            <person name="Jogler M."/>
            <person name="Boedeker C."/>
            <person name="Pinto D."/>
            <person name="Vollmers J."/>
            <person name="Rivas-Marin E."/>
            <person name="Kohn T."/>
            <person name="Peeters S.H."/>
            <person name="Heuer A."/>
            <person name="Rast P."/>
            <person name="Oberbeckmann S."/>
            <person name="Bunk B."/>
            <person name="Jeske O."/>
            <person name="Meyerdierks A."/>
            <person name="Storesund J.E."/>
            <person name="Kallscheuer N."/>
            <person name="Luecker S."/>
            <person name="Lage O.M."/>
            <person name="Pohl T."/>
            <person name="Merkel B.J."/>
            <person name="Hornburger P."/>
            <person name="Mueller R.-W."/>
            <person name="Bruemmer F."/>
            <person name="Labrenz M."/>
            <person name="Spormann A.M."/>
            <person name="Op den Camp H."/>
            <person name="Overmann J."/>
            <person name="Amann R."/>
            <person name="Jetten M.S.M."/>
            <person name="Mascher T."/>
            <person name="Medema M.H."/>
            <person name="Devos D.P."/>
            <person name="Kaster A.-K."/>
            <person name="Ovreas L."/>
            <person name="Rohde M."/>
            <person name="Galperin M.Y."/>
            <person name="Jogler C."/>
        </authorList>
    </citation>
    <scope>NUCLEOTIDE SEQUENCE [LARGE SCALE GENOMIC DNA]</scope>
    <source>
        <strain evidence="3 4">Pla133</strain>
    </source>
</reference>
<evidence type="ECO:0000256" key="1">
    <source>
        <dbReference type="SAM" id="MobiDB-lite"/>
    </source>
</evidence>
<proteinExistence type="predicted"/>
<dbReference type="SUPFAM" id="SSF56112">
    <property type="entry name" value="Protein kinase-like (PK-like)"/>
    <property type="match status" value="1"/>
</dbReference>
<name>A0A518BM84_9BACT</name>
<feature type="compositionally biased region" description="Basic and acidic residues" evidence="1">
    <location>
        <begin position="170"/>
        <end position="183"/>
    </location>
</feature>
<dbReference type="RefSeq" id="WP_145066811.1">
    <property type="nucleotide sequence ID" value="NZ_CP036287.1"/>
</dbReference>
<feature type="region of interest" description="Disordered" evidence="1">
    <location>
        <begin position="217"/>
        <end position="237"/>
    </location>
</feature>
<keyword evidence="3" id="KW-0808">Transferase</keyword>
<organism evidence="3 4">
    <name type="scientific">Engelhardtia mirabilis</name>
    <dbReference type="NCBI Taxonomy" id="2528011"/>
    <lineage>
        <taxon>Bacteria</taxon>
        <taxon>Pseudomonadati</taxon>
        <taxon>Planctomycetota</taxon>
        <taxon>Planctomycetia</taxon>
        <taxon>Planctomycetia incertae sedis</taxon>
        <taxon>Engelhardtia</taxon>
    </lineage>
</organism>
<evidence type="ECO:0000313" key="4">
    <source>
        <dbReference type="Proteomes" id="UP000316921"/>
    </source>
</evidence>
<evidence type="ECO:0000259" key="2">
    <source>
        <dbReference type="Pfam" id="PF01636"/>
    </source>
</evidence>
<keyword evidence="3" id="KW-0723">Serine/threonine-protein kinase</keyword>
<dbReference type="AlphaFoldDB" id="A0A518BM84"/>
<dbReference type="Pfam" id="PF01636">
    <property type="entry name" value="APH"/>
    <property type="match status" value="1"/>
</dbReference>
<keyword evidence="4" id="KW-1185">Reference proteome</keyword>
<keyword evidence="3" id="KW-0418">Kinase</keyword>
<sequence length="237" mass="26865">MDDPGQATQVLKRDGLGRVELVPGDPALVRRVACGGSVPASRLVAQVLLARERRALECLQGLDAVPVLMGEQSRACGLRTYLAGQPLHRATALPRDFFELLEQLVGRLHERGVCHNDLHKEQNILVLENGRPALIDFQLASVHPRRAGRSFHSRCGDDLRHVHKHRLRYERRGRPKTEQERARGTQRRRSPLAAVWRRTGKPLYNFVTRCILRTRDGEERRPSSGPWPTWTAPLGRD</sequence>
<dbReference type="InterPro" id="IPR011009">
    <property type="entry name" value="Kinase-like_dom_sf"/>
</dbReference>
<feature type="domain" description="Aminoglycoside phosphotransferase" evidence="2">
    <location>
        <begin position="90"/>
        <end position="145"/>
    </location>
</feature>
<feature type="region of interest" description="Disordered" evidence="1">
    <location>
        <begin position="168"/>
        <end position="192"/>
    </location>
</feature>
<dbReference type="KEGG" id="pbap:Pla133_31840"/>
<dbReference type="Proteomes" id="UP000316921">
    <property type="component" value="Chromosome"/>
</dbReference>
<evidence type="ECO:0000313" key="3">
    <source>
        <dbReference type="EMBL" id="QDU68090.1"/>
    </source>
</evidence>
<gene>
    <name evidence="3" type="ORF">Pla133_31840</name>
</gene>
<protein>
    <submittedName>
        <fullName evidence="3">Serine/threonine protein kinase</fullName>
    </submittedName>
</protein>
<dbReference type="GO" id="GO:0004674">
    <property type="term" value="F:protein serine/threonine kinase activity"/>
    <property type="evidence" value="ECO:0007669"/>
    <property type="project" value="UniProtKB-KW"/>
</dbReference>
<dbReference type="Gene3D" id="1.10.510.10">
    <property type="entry name" value="Transferase(Phosphotransferase) domain 1"/>
    <property type="match status" value="1"/>
</dbReference>
<dbReference type="InterPro" id="IPR002575">
    <property type="entry name" value="Aminoglycoside_PTrfase"/>
</dbReference>